<dbReference type="PANTHER" id="PTHR43133:SF46">
    <property type="entry name" value="RNA POLYMERASE SIGMA-70 FACTOR ECF SUBFAMILY"/>
    <property type="match status" value="1"/>
</dbReference>
<dbReference type="InterPro" id="IPR036388">
    <property type="entry name" value="WH-like_DNA-bd_sf"/>
</dbReference>
<evidence type="ECO:0008006" key="9">
    <source>
        <dbReference type="Google" id="ProtNLM"/>
    </source>
</evidence>
<feature type="domain" description="RNA polymerase sigma factor 70 region 4 type 2" evidence="6">
    <location>
        <begin position="124"/>
        <end position="176"/>
    </location>
</feature>
<gene>
    <name evidence="7" type="ORF">NC99_19210</name>
</gene>
<dbReference type="STRING" id="1409788.NC99_19210"/>
<dbReference type="InterPro" id="IPR007627">
    <property type="entry name" value="RNA_pol_sigma70_r2"/>
</dbReference>
<evidence type="ECO:0000256" key="4">
    <source>
        <dbReference type="ARBA" id="ARBA00023163"/>
    </source>
</evidence>
<dbReference type="EMBL" id="LGIA01000147">
    <property type="protein sequence ID" value="KOH45229.1"/>
    <property type="molecule type" value="Genomic_DNA"/>
</dbReference>
<dbReference type="CDD" id="cd06171">
    <property type="entry name" value="Sigma70_r4"/>
    <property type="match status" value="1"/>
</dbReference>
<comment type="similarity">
    <text evidence="1">Belongs to the sigma-70 factor family. ECF subfamily.</text>
</comment>
<sequence>MAKESKHIDRKLLRKLKDGDRQAFQLIFDAYSERLFHFAYSYLKDSDDTEEIVQDVFLRLWEIRNEIDEEKSFRSFLYKMTVNRVFNHLKHQIVRQKYEEHLMSLDPVFSETPEEAFRRNELSDKVQDVLNKLPEQKRRIFVLSRLKGYSNVEISEKLGLSVRTVENQVYRATKFLKEHLKDDYLILIIGCLCFI</sequence>
<dbReference type="Gene3D" id="1.10.1740.10">
    <property type="match status" value="1"/>
</dbReference>
<dbReference type="Pfam" id="PF08281">
    <property type="entry name" value="Sigma70_r4_2"/>
    <property type="match status" value="1"/>
</dbReference>
<dbReference type="InterPro" id="IPR039425">
    <property type="entry name" value="RNA_pol_sigma-70-like"/>
</dbReference>
<proteinExistence type="inferred from homology"/>
<dbReference type="InterPro" id="IPR013325">
    <property type="entry name" value="RNA_pol_sigma_r2"/>
</dbReference>
<dbReference type="InterPro" id="IPR013324">
    <property type="entry name" value="RNA_pol_sigma_r3/r4-like"/>
</dbReference>
<evidence type="ECO:0000256" key="3">
    <source>
        <dbReference type="ARBA" id="ARBA00023082"/>
    </source>
</evidence>
<keyword evidence="8" id="KW-1185">Reference proteome</keyword>
<reference evidence="8" key="1">
    <citation type="submission" date="2015-07" db="EMBL/GenBank/DDBJ databases">
        <title>Genome sequencing of Sunxiuqinia dokdonensis strain SK.</title>
        <authorList>
            <person name="Ahn S."/>
            <person name="Kim B.-C."/>
        </authorList>
    </citation>
    <scope>NUCLEOTIDE SEQUENCE [LARGE SCALE GENOMIC DNA]</scope>
    <source>
        <strain evidence="8">SK</strain>
    </source>
</reference>
<name>A0A0L8V9X2_9BACT</name>
<protein>
    <recommendedName>
        <fullName evidence="9">RNA polymerase sigma-70 factor</fullName>
    </recommendedName>
</protein>
<dbReference type="InterPro" id="IPR014284">
    <property type="entry name" value="RNA_pol_sigma-70_dom"/>
</dbReference>
<evidence type="ECO:0000313" key="7">
    <source>
        <dbReference type="EMBL" id="KOH45229.1"/>
    </source>
</evidence>
<dbReference type="NCBIfam" id="TIGR02985">
    <property type="entry name" value="Sig70_bacteroi1"/>
    <property type="match status" value="1"/>
</dbReference>
<organism evidence="7 8">
    <name type="scientific">Sunxiuqinia dokdonensis</name>
    <dbReference type="NCBI Taxonomy" id="1409788"/>
    <lineage>
        <taxon>Bacteria</taxon>
        <taxon>Pseudomonadati</taxon>
        <taxon>Bacteroidota</taxon>
        <taxon>Bacteroidia</taxon>
        <taxon>Marinilabiliales</taxon>
        <taxon>Prolixibacteraceae</taxon>
        <taxon>Sunxiuqinia</taxon>
    </lineage>
</organism>
<dbReference type="PATRIC" id="fig|1409788.3.peg.1989"/>
<dbReference type="Gene3D" id="1.10.10.10">
    <property type="entry name" value="Winged helix-like DNA-binding domain superfamily/Winged helix DNA-binding domain"/>
    <property type="match status" value="1"/>
</dbReference>
<dbReference type="GO" id="GO:0003677">
    <property type="term" value="F:DNA binding"/>
    <property type="evidence" value="ECO:0007669"/>
    <property type="project" value="InterPro"/>
</dbReference>
<dbReference type="InterPro" id="IPR014327">
    <property type="entry name" value="RNA_pol_sigma70_bacteroid"/>
</dbReference>
<dbReference type="InterPro" id="IPR013249">
    <property type="entry name" value="RNA_pol_sigma70_r4_t2"/>
</dbReference>
<dbReference type="PANTHER" id="PTHR43133">
    <property type="entry name" value="RNA POLYMERASE ECF-TYPE SIGMA FACTO"/>
    <property type="match status" value="1"/>
</dbReference>
<keyword evidence="4" id="KW-0804">Transcription</keyword>
<accession>A0A0L8V9X2</accession>
<evidence type="ECO:0000259" key="5">
    <source>
        <dbReference type="Pfam" id="PF04542"/>
    </source>
</evidence>
<dbReference type="SUPFAM" id="SSF88659">
    <property type="entry name" value="Sigma3 and sigma4 domains of RNA polymerase sigma factors"/>
    <property type="match status" value="1"/>
</dbReference>
<dbReference type="AlphaFoldDB" id="A0A0L8V9X2"/>
<keyword evidence="3" id="KW-0731">Sigma factor</keyword>
<dbReference type="OrthoDB" id="1098015at2"/>
<dbReference type="Pfam" id="PF04542">
    <property type="entry name" value="Sigma70_r2"/>
    <property type="match status" value="1"/>
</dbReference>
<dbReference type="SUPFAM" id="SSF88946">
    <property type="entry name" value="Sigma2 domain of RNA polymerase sigma factors"/>
    <property type="match status" value="1"/>
</dbReference>
<dbReference type="GO" id="GO:0016987">
    <property type="term" value="F:sigma factor activity"/>
    <property type="evidence" value="ECO:0007669"/>
    <property type="project" value="UniProtKB-KW"/>
</dbReference>
<dbReference type="NCBIfam" id="TIGR02937">
    <property type="entry name" value="sigma70-ECF"/>
    <property type="match status" value="1"/>
</dbReference>
<evidence type="ECO:0000256" key="2">
    <source>
        <dbReference type="ARBA" id="ARBA00023015"/>
    </source>
</evidence>
<keyword evidence="2" id="KW-0805">Transcription regulation</keyword>
<evidence type="ECO:0000313" key="8">
    <source>
        <dbReference type="Proteomes" id="UP000036958"/>
    </source>
</evidence>
<comment type="caution">
    <text evidence="7">The sequence shown here is derived from an EMBL/GenBank/DDBJ whole genome shotgun (WGS) entry which is preliminary data.</text>
</comment>
<evidence type="ECO:0000256" key="1">
    <source>
        <dbReference type="ARBA" id="ARBA00010641"/>
    </source>
</evidence>
<dbReference type="GO" id="GO:0006352">
    <property type="term" value="P:DNA-templated transcription initiation"/>
    <property type="evidence" value="ECO:0007669"/>
    <property type="project" value="InterPro"/>
</dbReference>
<dbReference type="RefSeq" id="WP_053182425.1">
    <property type="nucleotide sequence ID" value="NZ_LGIA01000147.1"/>
</dbReference>
<evidence type="ECO:0000259" key="6">
    <source>
        <dbReference type="Pfam" id="PF08281"/>
    </source>
</evidence>
<feature type="domain" description="RNA polymerase sigma-70 region 2" evidence="5">
    <location>
        <begin position="28"/>
        <end position="91"/>
    </location>
</feature>
<dbReference type="Proteomes" id="UP000036958">
    <property type="component" value="Unassembled WGS sequence"/>
</dbReference>